<protein>
    <submittedName>
        <fullName evidence="2">Uncharacterized protein</fullName>
    </submittedName>
</protein>
<evidence type="ECO:0000256" key="1">
    <source>
        <dbReference type="SAM" id="Phobius"/>
    </source>
</evidence>
<keyword evidence="1" id="KW-1133">Transmembrane helix</keyword>
<feature type="transmembrane region" description="Helical" evidence="1">
    <location>
        <begin position="12"/>
        <end position="31"/>
    </location>
</feature>
<evidence type="ECO:0000313" key="2">
    <source>
        <dbReference type="EMBL" id="RCV19025.1"/>
    </source>
</evidence>
<reference evidence="2" key="2">
    <citation type="submission" date="2015-07" db="EMBL/GenBank/DDBJ databases">
        <authorList>
            <person name="Noorani M."/>
        </authorList>
    </citation>
    <scope>NUCLEOTIDE SEQUENCE</scope>
    <source>
        <strain evidence="2">Yugu1</strain>
    </source>
</reference>
<proteinExistence type="predicted"/>
<gene>
    <name evidence="2" type="ORF">SETIT_3G350500v2</name>
</gene>
<accession>A0A368QM22</accession>
<name>A0A368QM22_SETIT</name>
<keyword evidence="1" id="KW-0472">Membrane</keyword>
<dbReference type="EMBL" id="CM003530">
    <property type="protein sequence ID" value="RCV19025.1"/>
    <property type="molecule type" value="Genomic_DNA"/>
</dbReference>
<organism evidence="2">
    <name type="scientific">Setaria italica</name>
    <name type="common">Foxtail millet</name>
    <name type="synonym">Panicum italicum</name>
    <dbReference type="NCBI Taxonomy" id="4555"/>
    <lineage>
        <taxon>Eukaryota</taxon>
        <taxon>Viridiplantae</taxon>
        <taxon>Streptophyta</taxon>
        <taxon>Embryophyta</taxon>
        <taxon>Tracheophyta</taxon>
        <taxon>Spermatophyta</taxon>
        <taxon>Magnoliopsida</taxon>
        <taxon>Liliopsida</taxon>
        <taxon>Poales</taxon>
        <taxon>Poaceae</taxon>
        <taxon>PACMAD clade</taxon>
        <taxon>Panicoideae</taxon>
        <taxon>Panicodae</taxon>
        <taxon>Paniceae</taxon>
        <taxon>Cenchrinae</taxon>
        <taxon>Setaria</taxon>
    </lineage>
</organism>
<dbReference type="AlphaFoldDB" id="A0A368QM22"/>
<sequence length="119" mass="13160">MLDRCCRAHMEAIAVMVVSRGCLMVIGFGFLQRTAAAGVAWQRSVRRRTASEDCTCGNGIVGRLGLQRTAAGCSAWLGYPVRYMSEDGASDFSGLLTRRRRLCARVKQQGEVDLRRRFG</sequence>
<keyword evidence="1" id="KW-0812">Transmembrane</keyword>
<reference evidence="2" key="1">
    <citation type="journal article" date="2012" name="Nat. Biotechnol.">
        <title>Reference genome sequence of the model plant Setaria.</title>
        <authorList>
            <person name="Bennetzen J.L."/>
            <person name="Schmutz J."/>
            <person name="Wang H."/>
            <person name="Percifield R."/>
            <person name="Hawkins J."/>
            <person name="Pontaroli A.C."/>
            <person name="Estep M."/>
            <person name="Feng L."/>
            <person name="Vaughn J.N."/>
            <person name="Grimwood J."/>
            <person name="Jenkins J."/>
            <person name="Barry K."/>
            <person name="Lindquist E."/>
            <person name="Hellsten U."/>
            <person name="Deshpande S."/>
            <person name="Wang X."/>
            <person name="Wu X."/>
            <person name="Mitros T."/>
            <person name="Triplett J."/>
            <person name="Yang X."/>
            <person name="Ye C.Y."/>
            <person name="Mauro-Herrera M."/>
            <person name="Wang L."/>
            <person name="Li P."/>
            <person name="Sharma M."/>
            <person name="Sharma R."/>
            <person name="Ronald P.C."/>
            <person name="Panaud O."/>
            <person name="Kellogg E.A."/>
            <person name="Brutnell T.P."/>
            <person name="Doust A.N."/>
            <person name="Tuskan G.A."/>
            <person name="Rokhsar D."/>
            <person name="Devos K.M."/>
        </authorList>
    </citation>
    <scope>NUCLEOTIDE SEQUENCE [LARGE SCALE GENOMIC DNA]</scope>
    <source>
        <strain evidence="2">Yugu1</strain>
    </source>
</reference>